<dbReference type="PROSITE" id="PS00108">
    <property type="entry name" value="PROTEIN_KINASE_ST"/>
    <property type="match status" value="1"/>
</dbReference>
<dbReference type="PANTHER" id="PTHR44329">
    <property type="entry name" value="SERINE/THREONINE-PROTEIN KINASE TNNI3K-RELATED"/>
    <property type="match status" value="1"/>
</dbReference>
<evidence type="ECO:0000313" key="2">
    <source>
        <dbReference type="EMBL" id="KIO31739.1"/>
    </source>
</evidence>
<feature type="domain" description="Protein kinase" evidence="1">
    <location>
        <begin position="1"/>
        <end position="218"/>
    </location>
</feature>
<evidence type="ECO:0000313" key="3">
    <source>
        <dbReference type="Proteomes" id="UP000054248"/>
    </source>
</evidence>
<dbReference type="GO" id="GO:0005524">
    <property type="term" value="F:ATP binding"/>
    <property type="evidence" value="ECO:0007669"/>
    <property type="project" value="InterPro"/>
</dbReference>
<organism evidence="2 3">
    <name type="scientific">Tulasnella calospora MUT 4182</name>
    <dbReference type="NCBI Taxonomy" id="1051891"/>
    <lineage>
        <taxon>Eukaryota</taxon>
        <taxon>Fungi</taxon>
        <taxon>Dikarya</taxon>
        <taxon>Basidiomycota</taxon>
        <taxon>Agaricomycotina</taxon>
        <taxon>Agaricomycetes</taxon>
        <taxon>Cantharellales</taxon>
        <taxon>Tulasnellaceae</taxon>
        <taxon>Tulasnella</taxon>
    </lineage>
</organism>
<dbReference type="Gene3D" id="1.10.510.10">
    <property type="entry name" value="Transferase(Phosphotransferase) domain 1"/>
    <property type="match status" value="1"/>
</dbReference>
<dbReference type="SMART" id="SM00220">
    <property type="entry name" value="S_TKc"/>
    <property type="match status" value="1"/>
</dbReference>
<dbReference type="HOGENOM" id="CLU_000288_7_18_1"/>
<dbReference type="InterPro" id="IPR000719">
    <property type="entry name" value="Prot_kinase_dom"/>
</dbReference>
<name>A0A0C3QTV8_9AGAM</name>
<dbReference type="InterPro" id="IPR011009">
    <property type="entry name" value="Kinase-like_dom_sf"/>
</dbReference>
<dbReference type="Proteomes" id="UP000054248">
    <property type="component" value="Unassembled WGS sequence"/>
</dbReference>
<dbReference type="PANTHER" id="PTHR44329:SF214">
    <property type="entry name" value="PROTEIN KINASE DOMAIN-CONTAINING PROTEIN"/>
    <property type="match status" value="1"/>
</dbReference>
<protein>
    <recommendedName>
        <fullName evidence="1">Protein kinase domain-containing protein</fullName>
    </recommendedName>
</protein>
<dbReference type="PROSITE" id="PS51257">
    <property type="entry name" value="PROKAR_LIPOPROTEIN"/>
    <property type="match status" value="1"/>
</dbReference>
<keyword evidence="3" id="KW-1185">Reference proteome</keyword>
<evidence type="ECO:0000259" key="1">
    <source>
        <dbReference type="PROSITE" id="PS50011"/>
    </source>
</evidence>
<dbReference type="InterPro" id="IPR008271">
    <property type="entry name" value="Ser/Thr_kinase_AS"/>
</dbReference>
<gene>
    <name evidence="2" type="ORF">M407DRAFT_67607</name>
</gene>
<dbReference type="PIRSF" id="PIRSF000654">
    <property type="entry name" value="Integrin-linked_kinase"/>
    <property type="match status" value="1"/>
</dbReference>
<dbReference type="GO" id="GO:0004674">
    <property type="term" value="F:protein serine/threonine kinase activity"/>
    <property type="evidence" value="ECO:0007669"/>
    <property type="project" value="TreeGrafter"/>
</dbReference>
<reference evidence="3" key="2">
    <citation type="submission" date="2015-01" db="EMBL/GenBank/DDBJ databases">
        <title>Evolutionary Origins and Diversification of the Mycorrhizal Mutualists.</title>
        <authorList>
            <consortium name="DOE Joint Genome Institute"/>
            <consortium name="Mycorrhizal Genomics Consortium"/>
            <person name="Kohler A."/>
            <person name="Kuo A."/>
            <person name="Nagy L.G."/>
            <person name="Floudas D."/>
            <person name="Copeland A."/>
            <person name="Barry K.W."/>
            <person name="Cichocki N."/>
            <person name="Veneault-Fourrey C."/>
            <person name="LaButti K."/>
            <person name="Lindquist E.A."/>
            <person name="Lipzen A."/>
            <person name="Lundell T."/>
            <person name="Morin E."/>
            <person name="Murat C."/>
            <person name="Riley R."/>
            <person name="Ohm R."/>
            <person name="Sun H."/>
            <person name="Tunlid A."/>
            <person name="Henrissat B."/>
            <person name="Grigoriev I.V."/>
            <person name="Hibbett D.S."/>
            <person name="Martin F."/>
        </authorList>
    </citation>
    <scope>NUCLEOTIDE SEQUENCE [LARGE SCALE GENOMIC DNA]</scope>
    <source>
        <strain evidence="3">MUT 4182</strain>
    </source>
</reference>
<dbReference type="AlphaFoldDB" id="A0A0C3QTV8"/>
<accession>A0A0C3QTV8</accession>
<dbReference type="OrthoDB" id="3234840at2759"/>
<reference evidence="2 3" key="1">
    <citation type="submission" date="2014-04" db="EMBL/GenBank/DDBJ databases">
        <authorList>
            <consortium name="DOE Joint Genome Institute"/>
            <person name="Kuo A."/>
            <person name="Girlanda M."/>
            <person name="Perotto S."/>
            <person name="Kohler A."/>
            <person name="Nagy L.G."/>
            <person name="Floudas D."/>
            <person name="Copeland A."/>
            <person name="Barry K.W."/>
            <person name="Cichocki N."/>
            <person name="Veneault-Fourrey C."/>
            <person name="LaButti K."/>
            <person name="Lindquist E.A."/>
            <person name="Lipzen A."/>
            <person name="Lundell T."/>
            <person name="Morin E."/>
            <person name="Murat C."/>
            <person name="Sun H."/>
            <person name="Tunlid A."/>
            <person name="Henrissat B."/>
            <person name="Grigoriev I.V."/>
            <person name="Hibbett D.S."/>
            <person name="Martin F."/>
            <person name="Nordberg H.P."/>
            <person name="Cantor M.N."/>
            <person name="Hua S.X."/>
        </authorList>
    </citation>
    <scope>NUCLEOTIDE SEQUENCE [LARGE SCALE GENOMIC DNA]</scope>
    <source>
        <strain evidence="2 3">MUT 4182</strain>
    </source>
</reference>
<dbReference type="Pfam" id="PF00069">
    <property type="entry name" value="Pkinase"/>
    <property type="match status" value="1"/>
</dbReference>
<dbReference type="EMBL" id="KN822960">
    <property type="protein sequence ID" value="KIO31739.1"/>
    <property type="molecule type" value="Genomic_DNA"/>
</dbReference>
<proteinExistence type="predicted"/>
<dbReference type="InterPro" id="IPR051681">
    <property type="entry name" value="Ser/Thr_Kinases-Pseudokinases"/>
</dbReference>
<dbReference type="PROSITE" id="PS50011">
    <property type="entry name" value="PROTEIN_KINASE_DOM"/>
    <property type="match status" value="1"/>
</dbReference>
<dbReference type="STRING" id="1051891.A0A0C3QTV8"/>
<sequence length="251" mass="28007">MRTYLHRRELEVWYRLAHPNVLPFLGACLTGSAPMILTPLSENGNARSYRSRNPGADWLKILSEVTSGVEYLHKEAKIVHGDLKGANILIKFQASPQIADFGLAKMTENIYGHRELIGGTAQWMAPELLDGSGYLTYASDMYALGMTLYELWYNKDPFELLEPDLVQEMVLEEELRPERDSSPAIGDELWSAIEGCWPTNQESRLTASTVVDLLKGFAGTSFSASEITLLCRFPPDLADVVVVVAQATRPR</sequence>
<dbReference type="SUPFAM" id="SSF56112">
    <property type="entry name" value="Protein kinase-like (PK-like)"/>
    <property type="match status" value="1"/>
</dbReference>